<evidence type="ECO:0000256" key="3">
    <source>
        <dbReference type="ARBA" id="ARBA00012438"/>
    </source>
</evidence>
<evidence type="ECO:0000259" key="15">
    <source>
        <dbReference type="PROSITE" id="PS50885"/>
    </source>
</evidence>
<dbReference type="InterPro" id="IPR003660">
    <property type="entry name" value="HAMP_dom"/>
</dbReference>
<keyword evidence="10 13" id="KW-1133">Transmembrane helix</keyword>
<dbReference type="InterPro" id="IPR036097">
    <property type="entry name" value="HisK_dim/P_sf"/>
</dbReference>
<dbReference type="Gene3D" id="3.30.565.10">
    <property type="entry name" value="Histidine kinase-like ATPase, C-terminal domain"/>
    <property type="match status" value="1"/>
</dbReference>
<keyword evidence="6 13" id="KW-0812">Transmembrane</keyword>
<dbReference type="SMART" id="SM00388">
    <property type="entry name" value="HisKA"/>
    <property type="match status" value="1"/>
</dbReference>
<dbReference type="CDD" id="cd00075">
    <property type="entry name" value="HATPase"/>
    <property type="match status" value="1"/>
</dbReference>
<evidence type="ECO:0000313" key="16">
    <source>
        <dbReference type="EMBL" id="MFC4308502.1"/>
    </source>
</evidence>
<keyword evidence="5" id="KW-0808">Transferase</keyword>
<evidence type="ECO:0000259" key="14">
    <source>
        <dbReference type="PROSITE" id="PS50109"/>
    </source>
</evidence>
<dbReference type="SMART" id="SM00387">
    <property type="entry name" value="HATPase_c"/>
    <property type="match status" value="1"/>
</dbReference>
<protein>
    <recommendedName>
        <fullName evidence="3">histidine kinase</fullName>
        <ecNumber evidence="3">2.7.13.3</ecNumber>
    </recommendedName>
</protein>
<accession>A0ABV8SNS0</accession>
<dbReference type="PROSITE" id="PS50885">
    <property type="entry name" value="HAMP"/>
    <property type="match status" value="1"/>
</dbReference>
<evidence type="ECO:0000256" key="8">
    <source>
        <dbReference type="ARBA" id="ARBA00022777"/>
    </source>
</evidence>
<proteinExistence type="predicted"/>
<evidence type="ECO:0000256" key="1">
    <source>
        <dbReference type="ARBA" id="ARBA00000085"/>
    </source>
</evidence>
<evidence type="ECO:0000256" key="12">
    <source>
        <dbReference type="ARBA" id="ARBA00023136"/>
    </source>
</evidence>
<dbReference type="InterPro" id="IPR004358">
    <property type="entry name" value="Sig_transdc_His_kin-like_C"/>
</dbReference>
<dbReference type="InterPro" id="IPR003661">
    <property type="entry name" value="HisK_dim/P_dom"/>
</dbReference>
<feature type="domain" description="Histidine kinase" evidence="14">
    <location>
        <begin position="224"/>
        <end position="437"/>
    </location>
</feature>
<evidence type="ECO:0000256" key="5">
    <source>
        <dbReference type="ARBA" id="ARBA00022679"/>
    </source>
</evidence>
<evidence type="ECO:0000256" key="13">
    <source>
        <dbReference type="SAM" id="Phobius"/>
    </source>
</evidence>
<dbReference type="Gene3D" id="1.10.287.130">
    <property type="match status" value="1"/>
</dbReference>
<dbReference type="PANTHER" id="PTHR45436:SF14">
    <property type="entry name" value="SENSOR PROTEIN QSEC"/>
    <property type="match status" value="1"/>
</dbReference>
<comment type="subcellular location">
    <subcellularLocation>
        <location evidence="2">Membrane</location>
        <topology evidence="2">Multi-pass membrane protein</topology>
    </subcellularLocation>
</comment>
<evidence type="ECO:0000256" key="11">
    <source>
        <dbReference type="ARBA" id="ARBA00023012"/>
    </source>
</evidence>
<keyword evidence="4" id="KW-0597">Phosphoprotein</keyword>
<gene>
    <name evidence="16" type="ORF">ACFPN2_05350</name>
</gene>
<dbReference type="PRINTS" id="PR00344">
    <property type="entry name" value="BCTRLSENSOR"/>
</dbReference>
<dbReference type="InterPro" id="IPR005467">
    <property type="entry name" value="His_kinase_dom"/>
</dbReference>
<evidence type="ECO:0000256" key="7">
    <source>
        <dbReference type="ARBA" id="ARBA00022741"/>
    </source>
</evidence>
<dbReference type="Proteomes" id="UP001595904">
    <property type="component" value="Unassembled WGS sequence"/>
</dbReference>
<dbReference type="EC" id="2.7.13.3" evidence="3"/>
<dbReference type="PANTHER" id="PTHR45436">
    <property type="entry name" value="SENSOR HISTIDINE KINASE YKOH"/>
    <property type="match status" value="1"/>
</dbReference>
<organism evidence="16 17">
    <name type="scientific">Steroidobacter flavus</name>
    <dbReference type="NCBI Taxonomy" id="1842136"/>
    <lineage>
        <taxon>Bacteria</taxon>
        <taxon>Pseudomonadati</taxon>
        <taxon>Pseudomonadota</taxon>
        <taxon>Gammaproteobacteria</taxon>
        <taxon>Steroidobacterales</taxon>
        <taxon>Steroidobacteraceae</taxon>
        <taxon>Steroidobacter</taxon>
    </lineage>
</organism>
<evidence type="ECO:0000256" key="4">
    <source>
        <dbReference type="ARBA" id="ARBA00022553"/>
    </source>
</evidence>
<feature type="transmembrane region" description="Helical" evidence="13">
    <location>
        <begin position="12"/>
        <end position="31"/>
    </location>
</feature>
<evidence type="ECO:0000256" key="9">
    <source>
        <dbReference type="ARBA" id="ARBA00022840"/>
    </source>
</evidence>
<feature type="domain" description="HAMP" evidence="15">
    <location>
        <begin position="164"/>
        <end position="216"/>
    </location>
</feature>
<name>A0ABV8SNS0_9GAMM</name>
<dbReference type="Pfam" id="PF08521">
    <property type="entry name" value="2CSK_N"/>
    <property type="match status" value="1"/>
</dbReference>
<dbReference type="EMBL" id="JBHSDU010000002">
    <property type="protein sequence ID" value="MFC4308502.1"/>
    <property type="molecule type" value="Genomic_DNA"/>
</dbReference>
<dbReference type="PROSITE" id="PS50109">
    <property type="entry name" value="HIS_KIN"/>
    <property type="match status" value="1"/>
</dbReference>
<feature type="transmembrane region" description="Helical" evidence="13">
    <location>
        <begin position="144"/>
        <end position="163"/>
    </location>
</feature>
<dbReference type="InterPro" id="IPR050428">
    <property type="entry name" value="TCS_sensor_his_kinase"/>
</dbReference>
<sequence>MRSIRTQLLLSLLGAMLLIMLAGAVLIFFIIRDEVAELFDHQLEHTAYAFAAQPLQATEVASDEPGDNPEADFVIQVWSDEGKLLFQSRPQSGLSRQQQRGFFYLRLGDERWRVFSLQSSGNLVQVAQPLSVRNAMARETAFDALQLFALLFPVAALLIYLTVGAGMRALQRMAQDVGRRSHLDLTPIDPRQLPVEVTPLVNSLNDLMARLNRVITSQKTFVADAAHELLTPITALQLQAQLLSRASDDERRHETLVALRAGLTRTVHVARQLLVLARQDPDLEQPASASVDLSELARHVMQTQIPVAELRGIALELSALRPTMVAGSADALAVLLSNLVDNAIKYTPAGGRVQVTVVGDQDRRRIVVADSGPGVPAEEHQRIFDRFYRRPGNGALGSGLGLAIVKDIAARHRATIELQTSTSLGGLQVQVTFADRSDG</sequence>
<keyword evidence="7" id="KW-0547">Nucleotide-binding</keyword>
<dbReference type="Pfam" id="PF00512">
    <property type="entry name" value="HisKA"/>
    <property type="match status" value="1"/>
</dbReference>
<keyword evidence="9 16" id="KW-0067">ATP-binding</keyword>
<evidence type="ECO:0000313" key="17">
    <source>
        <dbReference type="Proteomes" id="UP001595904"/>
    </source>
</evidence>
<dbReference type="GO" id="GO:0005524">
    <property type="term" value="F:ATP binding"/>
    <property type="evidence" value="ECO:0007669"/>
    <property type="project" value="UniProtKB-KW"/>
</dbReference>
<dbReference type="InterPro" id="IPR036890">
    <property type="entry name" value="HATPase_C_sf"/>
</dbReference>
<evidence type="ECO:0000256" key="6">
    <source>
        <dbReference type="ARBA" id="ARBA00022692"/>
    </source>
</evidence>
<dbReference type="RefSeq" id="WP_380595593.1">
    <property type="nucleotide sequence ID" value="NZ_JBHSDU010000002.1"/>
</dbReference>
<dbReference type="SUPFAM" id="SSF55874">
    <property type="entry name" value="ATPase domain of HSP90 chaperone/DNA topoisomerase II/histidine kinase"/>
    <property type="match status" value="1"/>
</dbReference>
<keyword evidence="12 13" id="KW-0472">Membrane</keyword>
<keyword evidence="17" id="KW-1185">Reference proteome</keyword>
<dbReference type="SUPFAM" id="SSF47384">
    <property type="entry name" value="Homodimeric domain of signal transducing histidine kinase"/>
    <property type="match status" value="1"/>
</dbReference>
<evidence type="ECO:0000256" key="2">
    <source>
        <dbReference type="ARBA" id="ARBA00004141"/>
    </source>
</evidence>
<comment type="caution">
    <text evidence="16">The sequence shown here is derived from an EMBL/GenBank/DDBJ whole genome shotgun (WGS) entry which is preliminary data.</text>
</comment>
<keyword evidence="8" id="KW-0418">Kinase</keyword>
<reference evidence="17" key="1">
    <citation type="journal article" date="2019" name="Int. J. Syst. Evol. Microbiol.">
        <title>The Global Catalogue of Microorganisms (GCM) 10K type strain sequencing project: providing services to taxonomists for standard genome sequencing and annotation.</title>
        <authorList>
            <consortium name="The Broad Institute Genomics Platform"/>
            <consortium name="The Broad Institute Genome Sequencing Center for Infectious Disease"/>
            <person name="Wu L."/>
            <person name="Ma J."/>
        </authorList>
    </citation>
    <scope>NUCLEOTIDE SEQUENCE [LARGE SCALE GENOMIC DNA]</scope>
    <source>
        <strain evidence="17">CGMCC 1.10759</strain>
    </source>
</reference>
<evidence type="ECO:0000256" key="10">
    <source>
        <dbReference type="ARBA" id="ARBA00022989"/>
    </source>
</evidence>
<dbReference type="InterPro" id="IPR003594">
    <property type="entry name" value="HATPase_dom"/>
</dbReference>
<keyword evidence="11" id="KW-0902">Two-component regulatory system</keyword>
<dbReference type="Pfam" id="PF02518">
    <property type="entry name" value="HATPase_c"/>
    <property type="match status" value="1"/>
</dbReference>
<dbReference type="InterPro" id="IPR013727">
    <property type="entry name" value="2CSK_N"/>
</dbReference>
<dbReference type="CDD" id="cd00082">
    <property type="entry name" value="HisKA"/>
    <property type="match status" value="1"/>
</dbReference>
<comment type="catalytic activity">
    <reaction evidence="1">
        <text>ATP + protein L-histidine = ADP + protein N-phospho-L-histidine.</text>
        <dbReference type="EC" id="2.7.13.3"/>
    </reaction>
</comment>